<name>U2QDY9_9ACTN</name>
<proteinExistence type="predicted"/>
<sequence length="56" mass="5891">MQDLADHQALPGFVPEEEVASAVAFALESTSMTGTTLEIDAGGFPARLVRSSVRGR</sequence>
<accession>U2QDY9</accession>
<evidence type="ECO:0008006" key="3">
    <source>
        <dbReference type="Google" id="ProtNLM"/>
    </source>
</evidence>
<organism evidence="1 2">
    <name type="scientific">Propionibacterium acidifaciens F0233</name>
    <dbReference type="NCBI Taxonomy" id="553198"/>
    <lineage>
        <taxon>Bacteria</taxon>
        <taxon>Bacillati</taxon>
        <taxon>Actinomycetota</taxon>
        <taxon>Actinomycetes</taxon>
        <taxon>Propionibacteriales</taxon>
        <taxon>Propionibacteriaceae</taxon>
        <taxon>Propionibacterium</taxon>
    </lineage>
</organism>
<reference evidence="1" key="1">
    <citation type="submission" date="2013-08" db="EMBL/GenBank/DDBJ databases">
        <authorList>
            <person name="Durkin A.S."/>
            <person name="Haft D.R."/>
            <person name="McCorrison J."/>
            <person name="Torralba M."/>
            <person name="Gillis M."/>
            <person name="Haft D.H."/>
            <person name="Methe B."/>
            <person name="Sutton G."/>
            <person name="Nelson K.E."/>
        </authorList>
    </citation>
    <scope>NUCLEOTIDE SEQUENCE [LARGE SCALE GENOMIC DNA]</scope>
    <source>
        <strain evidence="1">F0233</strain>
    </source>
</reference>
<dbReference type="EMBL" id="ACVN02000209">
    <property type="protein sequence ID" value="ERK54641.1"/>
    <property type="molecule type" value="Genomic_DNA"/>
</dbReference>
<keyword evidence="2" id="KW-1185">Reference proteome</keyword>
<dbReference type="AlphaFoldDB" id="U2QDY9"/>
<evidence type="ECO:0000313" key="2">
    <source>
        <dbReference type="Proteomes" id="UP000017052"/>
    </source>
</evidence>
<protein>
    <recommendedName>
        <fullName evidence="3">Enoyl-(Acyl carrier protein) reductase domain protein</fullName>
    </recommendedName>
</protein>
<comment type="caution">
    <text evidence="1">The sequence shown here is derived from an EMBL/GenBank/DDBJ whole genome shotgun (WGS) entry which is preliminary data.</text>
</comment>
<gene>
    <name evidence="1" type="ORF">HMPREF0682_2697</name>
</gene>
<dbReference type="Proteomes" id="UP000017052">
    <property type="component" value="Unassembled WGS sequence"/>
</dbReference>
<evidence type="ECO:0000313" key="1">
    <source>
        <dbReference type="EMBL" id="ERK54641.1"/>
    </source>
</evidence>